<keyword evidence="2" id="KW-1185">Reference proteome</keyword>
<evidence type="ECO:0000313" key="1">
    <source>
        <dbReference type="EMBL" id="KAG0421530.1"/>
    </source>
</evidence>
<sequence>MGLRAGRPSKKRDRPFAHLSRPPSAVRLPALFLRQAVHDRRHDHGDPLIPSRRCSGEPSPAVPSRPASSGHRRRRRAASPRVQRDGRTGRRRASRILGNPSSSSSSCPANREPHDYVCIESERFSRRSPYPSLGNWIPPSRRRVGAACRWRLRAATNRM</sequence>
<reference evidence="1 2" key="1">
    <citation type="journal article" date="2020" name="Cell">
        <title>Large-Scale Comparative Analyses of Tick Genomes Elucidate Their Genetic Diversity and Vector Capacities.</title>
        <authorList>
            <consortium name="Tick Genome and Microbiome Consortium (TIGMIC)"/>
            <person name="Jia N."/>
            <person name="Wang J."/>
            <person name="Shi W."/>
            <person name="Du L."/>
            <person name="Sun Y."/>
            <person name="Zhan W."/>
            <person name="Jiang J.F."/>
            <person name="Wang Q."/>
            <person name="Zhang B."/>
            <person name="Ji P."/>
            <person name="Bell-Sakyi L."/>
            <person name="Cui X.M."/>
            <person name="Yuan T.T."/>
            <person name="Jiang B.G."/>
            <person name="Yang W.F."/>
            <person name="Lam T.T."/>
            <person name="Chang Q.C."/>
            <person name="Ding S.J."/>
            <person name="Wang X.J."/>
            <person name="Zhu J.G."/>
            <person name="Ruan X.D."/>
            <person name="Zhao L."/>
            <person name="Wei J.T."/>
            <person name="Ye R.Z."/>
            <person name="Que T.C."/>
            <person name="Du C.H."/>
            <person name="Zhou Y.H."/>
            <person name="Cheng J.X."/>
            <person name="Dai P.F."/>
            <person name="Guo W.B."/>
            <person name="Han X.H."/>
            <person name="Huang E.J."/>
            <person name="Li L.F."/>
            <person name="Wei W."/>
            <person name="Gao Y.C."/>
            <person name="Liu J.Z."/>
            <person name="Shao H.Z."/>
            <person name="Wang X."/>
            <person name="Wang C.C."/>
            <person name="Yang T.C."/>
            <person name="Huo Q.B."/>
            <person name="Li W."/>
            <person name="Chen H.Y."/>
            <person name="Chen S.E."/>
            <person name="Zhou L.G."/>
            <person name="Ni X.B."/>
            <person name="Tian J.H."/>
            <person name="Sheng Y."/>
            <person name="Liu T."/>
            <person name="Pan Y.S."/>
            <person name="Xia L.Y."/>
            <person name="Li J."/>
            <person name="Zhao F."/>
            <person name="Cao W.C."/>
        </authorList>
    </citation>
    <scope>NUCLEOTIDE SEQUENCE [LARGE SCALE GENOMIC DNA]</scope>
    <source>
        <strain evidence="1">Iper-2018</strain>
    </source>
</reference>
<protein>
    <submittedName>
        <fullName evidence="1">Uncharacterized protein</fullName>
    </submittedName>
</protein>
<dbReference type="Proteomes" id="UP000805193">
    <property type="component" value="Unassembled WGS sequence"/>
</dbReference>
<comment type="caution">
    <text evidence="1">The sequence shown here is derived from an EMBL/GenBank/DDBJ whole genome shotgun (WGS) entry which is preliminary data.</text>
</comment>
<evidence type="ECO:0000313" key="2">
    <source>
        <dbReference type="Proteomes" id="UP000805193"/>
    </source>
</evidence>
<gene>
    <name evidence="1" type="ORF">HPB47_002580</name>
</gene>
<organism evidence="1 2">
    <name type="scientific">Ixodes persulcatus</name>
    <name type="common">Taiga tick</name>
    <dbReference type="NCBI Taxonomy" id="34615"/>
    <lineage>
        <taxon>Eukaryota</taxon>
        <taxon>Metazoa</taxon>
        <taxon>Ecdysozoa</taxon>
        <taxon>Arthropoda</taxon>
        <taxon>Chelicerata</taxon>
        <taxon>Arachnida</taxon>
        <taxon>Acari</taxon>
        <taxon>Parasitiformes</taxon>
        <taxon>Ixodida</taxon>
        <taxon>Ixodoidea</taxon>
        <taxon>Ixodidae</taxon>
        <taxon>Ixodinae</taxon>
        <taxon>Ixodes</taxon>
    </lineage>
</organism>
<name>A0AC60PKY7_IXOPE</name>
<dbReference type="EMBL" id="JABSTQ010010352">
    <property type="protein sequence ID" value="KAG0421530.1"/>
    <property type="molecule type" value="Genomic_DNA"/>
</dbReference>
<proteinExistence type="predicted"/>
<accession>A0AC60PKY7</accession>